<dbReference type="GO" id="GO:0005930">
    <property type="term" value="C:axoneme"/>
    <property type="evidence" value="ECO:0007669"/>
    <property type="project" value="UniProtKB-SubCell"/>
</dbReference>
<proteinExistence type="inferred from homology"/>
<evidence type="ECO:0000256" key="11">
    <source>
        <dbReference type="ARBA" id="ARBA00023175"/>
    </source>
</evidence>
<comment type="similarity">
    <text evidence="2">Belongs to the dynein heavy chain family.</text>
</comment>
<dbReference type="Gene3D" id="3.40.50.300">
    <property type="entry name" value="P-loop containing nucleotide triphosphate hydrolases"/>
    <property type="match status" value="1"/>
</dbReference>
<dbReference type="GO" id="GO:0007018">
    <property type="term" value="P:microtubule-based movement"/>
    <property type="evidence" value="ECO:0007669"/>
    <property type="project" value="InterPro"/>
</dbReference>
<dbReference type="Pfam" id="PF12774">
    <property type="entry name" value="AAA_6"/>
    <property type="match status" value="1"/>
</dbReference>
<evidence type="ECO:0000256" key="4">
    <source>
        <dbReference type="ARBA" id="ARBA00022701"/>
    </source>
</evidence>
<comment type="caution">
    <text evidence="15">The sequence shown here is derived from an EMBL/GenBank/DDBJ whole genome shotgun (WGS) entry which is preliminary data.</text>
</comment>
<evidence type="ECO:0000313" key="15">
    <source>
        <dbReference type="EMBL" id="GAX84980.1"/>
    </source>
</evidence>
<keyword evidence="16" id="KW-1185">Reference proteome</keyword>
<evidence type="ECO:0000256" key="9">
    <source>
        <dbReference type="ARBA" id="ARBA00023054"/>
    </source>
</evidence>
<keyword evidence="10" id="KW-0969">Cilium</keyword>
<dbReference type="FunFam" id="1.10.8.710:FF:000003">
    <property type="entry name" value="Dynein axonemal heavy chain 5"/>
    <property type="match status" value="1"/>
</dbReference>
<name>A0A250XQA3_9CHLO</name>
<gene>
    <name evidence="15" type="ORF">CEUSTIGMA_g12401.t1</name>
</gene>
<dbReference type="Proteomes" id="UP000232323">
    <property type="component" value="Unassembled WGS sequence"/>
</dbReference>
<keyword evidence="5" id="KW-0677">Repeat</keyword>
<dbReference type="InterPro" id="IPR035699">
    <property type="entry name" value="AAA_6"/>
</dbReference>
<keyword evidence="9" id="KW-0175">Coiled coil</keyword>
<dbReference type="GO" id="GO:0005524">
    <property type="term" value="F:ATP binding"/>
    <property type="evidence" value="ECO:0007669"/>
    <property type="project" value="UniProtKB-KW"/>
</dbReference>
<evidence type="ECO:0000313" key="16">
    <source>
        <dbReference type="Proteomes" id="UP000232323"/>
    </source>
</evidence>
<accession>A0A250XQA3</accession>
<evidence type="ECO:0000256" key="13">
    <source>
        <dbReference type="ARBA" id="ARBA00023273"/>
    </source>
</evidence>
<evidence type="ECO:0000259" key="14">
    <source>
        <dbReference type="Pfam" id="PF12774"/>
    </source>
</evidence>
<dbReference type="PANTHER" id="PTHR45703">
    <property type="entry name" value="DYNEIN HEAVY CHAIN"/>
    <property type="match status" value="1"/>
</dbReference>
<dbReference type="OrthoDB" id="64868at2759"/>
<protein>
    <recommendedName>
        <fullName evidence="14">Dynein heavy chain hydrolytic ATP-binding dynein motor region domain-containing protein</fullName>
    </recommendedName>
</protein>
<evidence type="ECO:0000256" key="8">
    <source>
        <dbReference type="ARBA" id="ARBA00023017"/>
    </source>
</evidence>
<dbReference type="GO" id="GO:0051959">
    <property type="term" value="F:dynein light intermediate chain binding"/>
    <property type="evidence" value="ECO:0007669"/>
    <property type="project" value="InterPro"/>
</dbReference>
<dbReference type="SUPFAM" id="SSF52540">
    <property type="entry name" value="P-loop containing nucleoside triphosphate hydrolases"/>
    <property type="match status" value="1"/>
</dbReference>
<dbReference type="GO" id="GO:0045505">
    <property type="term" value="F:dynein intermediate chain binding"/>
    <property type="evidence" value="ECO:0007669"/>
    <property type="project" value="InterPro"/>
</dbReference>
<evidence type="ECO:0000256" key="5">
    <source>
        <dbReference type="ARBA" id="ARBA00022737"/>
    </source>
</evidence>
<dbReference type="EMBL" id="BEGY01000143">
    <property type="protein sequence ID" value="GAX84980.1"/>
    <property type="molecule type" value="Genomic_DNA"/>
</dbReference>
<dbReference type="GO" id="GO:0005874">
    <property type="term" value="C:microtubule"/>
    <property type="evidence" value="ECO:0007669"/>
    <property type="project" value="UniProtKB-KW"/>
</dbReference>
<keyword evidence="11" id="KW-0505">Motor protein</keyword>
<keyword evidence="4" id="KW-0493">Microtubule</keyword>
<evidence type="ECO:0000256" key="3">
    <source>
        <dbReference type="ARBA" id="ARBA00022490"/>
    </source>
</evidence>
<evidence type="ECO:0000256" key="6">
    <source>
        <dbReference type="ARBA" id="ARBA00022741"/>
    </source>
</evidence>
<evidence type="ECO:0000256" key="12">
    <source>
        <dbReference type="ARBA" id="ARBA00023212"/>
    </source>
</evidence>
<dbReference type="InterPro" id="IPR026983">
    <property type="entry name" value="DHC"/>
</dbReference>
<evidence type="ECO:0000256" key="1">
    <source>
        <dbReference type="ARBA" id="ARBA00004430"/>
    </source>
</evidence>
<dbReference type="InterPro" id="IPR027417">
    <property type="entry name" value="P-loop_NTPase"/>
</dbReference>
<evidence type="ECO:0000256" key="2">
    <source>
        <dbReference type="ARBA" id="ARBA00008887"/>
    </source>
</evidence>
<keyword evidence="12" id="KW-0206">Cytoskeleton</keyword>
<dbReference type="PANTHER" id="PTHR45703:SF8">
    <property type="entry name" value="DYNEINS HEAVY CHAIN"/>
    <property type="match status" value="1"/>
</dbReference>
<dbReference type="InterPro" id="IPR043157">
    <property type="entry name" value="Dynein_AAA1S"/>
</dbReference>
<keyword evidence="8" id="KW-0243">Dynein</keyword>
<feature type="domain" description="Dynein heavy chain hydrolytic ATP-binding dynein motor region" evidence="14">
    <location>
        <begin position="1"/>
        <end position="173"/>
    </location>
</feature>
<keyword evidence="3" id="KW-0963">Cytoplasm</keyword>
<keyword evidence="13" id="KW-0966">Cell projection</keyword>
<keyword evidence="7" id="KW-0067">ATP-binding</keyword>
<organism evidence="15 16">
    <name type="scientific">Chlamydomonas eustigma</name>
    <dbReference type="NCBI Taxonomy" id="1157962"/>
    <lineage>
        <taxon>Eukaryota</taxon>
        <taxon>Viridiplantae</taxon>
        <taxon>Chlorophyta</taxon>
        <taxon>core chlorophytes</taxon>
        <taxon>Chlorophyceae</taxon>
        <taxon>CS clade</taxon>
        <taxon>Chlamydomonadales</taxon>
        <taxon>Chlamydomonadaceae</taxon>
        <taxon>Chlamydomonas</taxon>
    </lineage>
</organism>
<dbReference type="AlphaFoldDB" id="A0A250XQA3"/>
<reference evidence="15 16" key="1">
    <citation type="submission" date="2017-08" db="EMBL/GenBank/DDBJ databases">
        <title>Acidophilic green algal genome provides insights into adaptation to an acidic environment.</title>
        <authorList>
            <person name="Hirooka S."/>
            <person name="Hirose Y."/>
            <person name="Kanesaki Y."/>
            <person name="Higuchi S."/>
            <person name="Fujiwara T."/>
            <person name="Onuma R."/>
            <person name="Era A."/>
            <person name="Ohbayashi R."/>
            <person name="Uzuka A."/>
            <person name="Nozaki H."/>
            <person name="Yoshikawa H."/>
            <person name="Miyagishima S.Y."/>
        </authorList>
    </citation>
    <scope>NUCLEOTIDE SEQUENCE [LARGE SCALE GENOMIC DNA]</scope>
    <source>
        <strain evidence="15 16">NIES-2499</strain>
    </source>
</reference>
<dbReference type="GO" id="GO:0030286">
    <property type="term" value="C:dynein complex"/>
    <property type="evidence" value="ECO:0007669"/>
    <property type="project" value="UniProtKB-KW"/>
</dbReference>
<evidence type="ECO:0000256" key="10">
    <source>
        <dbReference type="ARBA" id="ARBA00023069"/>
    </source>
</evidence>
<feature type="non-terminal residue" evidence="15">
    <location>
        <position position="1"/>
    </location>
</feature>
<comment type="subcellular location">
    <subcellularLocation>
        <location evidence="1">Cytoplasm</location>
        <location evidence="1">Cytoskeleton</location>
        <location evidence="1">Cilium axoneme</location>
    </subcellularLocation>
</comment>
<sequence length="333" mass="37806">ALFRPVSMVVPDLALICEIMLMAEGFQMSKILSRKFVILYKLCEDLLSKSRHYDWKLRAIKTTLYVAGGMKRAAPELSEDKVLLRALRDFNLGKLTSDDTSIFMGLLNDLFPKTLELVPRAIDRVFEGKIREAAIELGYQPDEMFLLKISQLRELFVVRWSVFLLGPAGCGKTAIWRTLMKAQLALGEKTIYRPVNPKAVTRNELYGNLHPATREWKEGLMSVTFRDMSNNKINKHQWIVLDGDIDAEWIESMNTVMDDNKMLTLASNERIPLTASMRLLLEINHMIHCSPATVSRGGVIYVNAEDVGWKPVVDSWIEKLEVRHVSGPGGMPL</sequence>
<dbReference type="STRING" id="1157962.A0A250XQA3"/>
<dbReference type="Gene3D" id="1.10.8.710">
    <property type="match status" value="1"/>
</dbReference>
<evidence type="ECO:0000256" key="7">
    <source>
        <dbReference type="ARBA" id="ARBA00022840"/>
    </source>
</evidence>
<keyword evidence="6" id="KW-0547">Nucleotide-binding</keyword>